<dbReference type="Proteomes" id="UP000078252">
    <property type="component" value="Unassembled WGS sequence"/>
</dbReference>
<evidence type="ECO:0000313" key="1">
    <source>
        <dbReference type="EMBL" id="KTR08284.1"/>
    </source>
</evidence>
<proteinExistence type="predicted"/>
<dbReference type="AlphaFoldDB" id="A0A175RZC7"/>
<gene>
    <name evidence="1" type="ORF">NS184_06165</name>
</gene>
<dbReference type="OrthoDB" id="5024557at2"/>
<evidence type="ECO:0000313" key="2">
    <source>
        <dbReference type="Proteomes" id="UP000078252"/>
    </source>
</evidence>
<name>A0A175RZC7_9MICO</name>
<dbReference type="EMBL" id="LDQC01000033">
    <property type="protein sequence ID" value="KTR08284.1"/>
    <property type="molecule type" value="Genomic_DNA"/>
</dbReference>
<organism evidence="1 2">
    <name type="scientific">Curtobacterium luteum</name>
    <dbReference type="NCBI Taxonomy" id="33881"/>
    <lineage>
        <taxon>Bacteria</taxon>
        <taxon>Bacillati</taxon>
        <taxon>Actinomycetota</taxon>
        <taxon>Actinomycetes</taxon>
        <taxon>Micrococcales</taxon>
        <taxon>Microbacteriaceae</taxon>
        <taxon>Curtobacterium</taxon>
    </lineage>
</organism>
<dbReference type="PATRIC" id="fig|33881.3.peg.1532"/>
<dbReference type="STRING" id="33881.NS184_06165"/>
<comment type="caution">
    <text evidence="1">The sequence shown here is derived from an EMBL/GenBank/DDBJ whole genome shotgun (WGS) entry which is preliminary data.</text>
</comment>
<reference evidence="1 2" key="1">
    <citation type="journal article" date="2016" name="Front. Microbiol.">
        <title>Genomic Resource of Rice Seed Associated Bacteria.</title>
        <authorList>
            <person name="Midha S."/>
            <person name="Bansal K."/>
            <person name="Sharma S."/>
            <person name="Kumar N."/>
            <person name="Patil P.P."/>
            <person name="Chaudhry V."/>
            <person name="Patil P.B."/>
        </authorList>
    </citation>
    <scope>NUCLEOTIDE SEQUENCE [LARGE SCALE GENOMIC DNA]</scope>
    <source>
        <strain evidence="1 2">NS184</strain>
    </source>
</reference>
<sequence length="87" mass="10154">MPYEPPYHPDPRMPRIVEMAPDPEAVELDPHPTVWVRINVEGRGVERCVGFAFKASPLAVYVQLQYLGRTHHVWVERTQVTHRVIRK</sequence>
<protein>
    <submittedName>
        <fullName evidence="1">Uncharacterized protein</fullName>
    </submittedName>
</protein>
<dbReference type="RefSeq" id="WP_058725261.1">
    <property type="nucleotide sequence ID" value="NZ_LDQC01000033.1"/>
</dbReference>
<accession>A0A175RZC7</accession>